<dbReference type="PROSITE" id="PS50181">
    <property type="entry name" value="FBOX"/>
    <property type="match status" value="1"/>
</dbReference>
<name>V5FYD4_BYSSN</name>
<evidence type="ECO:0000313" key="2">
    <source>
        <dbReference type="EMBL" id="GAD94756.1"/>
    </source>
</evidence>
<accession>V5FYD4</accession>
<dbReference type="OrthoDB" id="4452694at2759"/>
<comment type="caution">
    <text evidence="2">The sequence shown here is derived from an EMBL/GenBank/DDBJ whole genome shotgun (WGS) entry which is preliminary data.</text>
</comment>
<reference evidence="3" key="1">
    <citation type="journal article" date="2014" name="Genome Announc.">
        <title>Draft genome sequence of the formaldehyde-resistant fungus Byssochlamys spectabilis No. 5 (anamorph Paecilomyces variotii No. 5) (NBRC109023).</title>
        <authorList>
            <person name="Oka T."/>
            <person name="Ekino K."/>
            <person name="Fukuda K."/>
            <person name="Nomura Y."/>
        </authorList>
    </citation>
    <scope>NUCLEOTIDE SEQUENCE [LARGE SCALE GENOMIC DNA]</scope>
    <source>
        <strain evidence="3">No. 5 / NBRC 109023</strain>
    </source>
</reference>
<dbReference type="InParanoid" id="V5FYD4"/>
<dbReference type="eggNOG" id="ENOG502SRPF">
    <property type="taxonomic scope" value="Eukaryota"/>
</dbReference>
<dbReference type="HOGENOM" id="CLU_446871_0_0_1"/>
<sequence length="611" mass="69152">MGRRLRIWNGTKKSEQYDVWIHTTLPISLASDILRQRLSCPPADTGHLASLLFYMLHCTTWNEDNCIRPGHDFGGAISFQKSSREPWRDMINKRYSYFASDPSRFVSIDDIFHYLGPSHMVPEQLDKAIAYTKGHYLDVFAKLPIEIIHLILTWVPSDDIQRLRLASRSVSSVSRVDNLSQLFWKSRFSPEFEMGFILPVRLDDHRDWRRLYFAIKHALRNPERFPRLRNRKRIWQIAGSNASLLRSHLRGGCLHGAETSWPSLSSSVLQHGSHSKRSRPKIITTEVMTRDNQLLHVGTRQIFTRCLHVPLKAQSISAVGVCTVAFNSRIFISGLRMITDASTASGCSLEYITPISEDLFEILPEERVAGFEFATCDNDAPSVERPGEPIPEQLLAPFEQVSSDADVAYTQNGLLGLLVAKLSLDLHRYSGQVFQTFGLQCDEAPGCTGSRFSNRNVNADDASTAVDLCASVGSYLLGGPSLGCKAYTYAPISAIKRICVSCGSASRPRMYNEISGLWLDYFDEQPSRIVGQWISEVDTIYFDPVERIVEVSIYLSKLAFSFNEKFHQGRVVRMSIRTSQRLKIINSAEPLPVGEYIELRFRANKLERLVC</sequence>
<protein>
    <recommendedName>
        <fullName evidence="1">F-box domain-containing protein</fullName>
    </recommendedName>
</protein>
<organism evidence="2 3">
    <name type="scientific">Byssochlamys spectabilis (strain No. 5 / NBRC 109023)</name>
    <name type="common">Paecilomyces variotii</name>
    <dbReference type="NCBI Taxonomy" id="1356009"/>
    <lineage>
        <taxon>Eukaryota</taxon>
        <taxon>Fungi</taxon>
        <taxon>Dikarya</taxon>
        <taxon>Ascomycota</taxon>
        <taxon>Pezizomycotina</taxon>
        <taxon>Eurotiomycetes</taxon>
        <taxon>Eurotiomycetidae</taxon>
        <taxon>Eurotiales</taxon>
        <taxon>Thermoascaceae</taxon>
        <taxon>Paecilomyces</taxon>
    </lineage>
</organism>
<evidence type="ECO:0000313" key="3">
    <source>
        <dbReference type="Proteomes" id="UP000018001"/>
    </source>
</evidence>
<gene>
    <name evidence="2" type="ORF">PVAR5_3385</name>
</gene>
<dbReference type="EMBL" id="BAUL01000101">
    <property type="protein sequence ID" value="GAD94756.1"/>
    <property type="molecule type" value="Genomic_DNA"/>
</dbReference>
<dbReference type="Pfam" id="PF24539">
    <property type="entry name" value="DUF7600"/>
    <property type="match status" value="1"/>
</dbReference>
<evidence type="ECO:0000259" key="1">
    <source>
        <dbReference type="PROSITE" id="PS50181"/>
    </source>
</evidence>
<dbReference type="InterPro" id="IPR056021">
    <property type="entry name" value="DUF7600"/>
</dbReference>
<feature type="domain" description="F-box" evidence="1">
    <location>
        <begin position="137"/>
        <end position="187"/>
    </location>
</feature>
<proteinExistence type="predicted"/>
<dbReference type="AlphaFoldDB" id="V5FYD4"/>
<keyword evidence="3" id="KW-1185">Reference proteome</keyword>
<dbReference type="InterPro" id="IPR001810">
    <property type="entry name" value="F-box_dom"/>
</dbReference>
<dbReference type="SUPFAM" id="SSF81383">
    <property type="entry name" value="F-box domain"/>
    <property type="match status" value="1"/>
</dbReference>
<dbReference type="Proteomes" id="UP000018001">
    <property type="component" value="Unassembled WGS sequence"/>
</dbReference>
<dbReference type="InterPro" id="IPR036047">
    <property type="entry name" value="F-box-like_dom_sf"/>
</dbReference>